<feature type="region of interest" description="Disordered" evidence="1">
    <location>
        <begin position="1"/>
        <end position="38"/>
    </location>
</feature>
<evidence type="ECO:0000313" key="3">
    <source>
        <dbReference type="Proteomes" id="UP001152622"/>
    </source>
</evidence>
<accession>A0A9Q1IK18</accession>
<dbReference type="Proteomes" id="UP001152622">
    <property type="component" value="Chromosome 14"/>
</dbReference>
<feature type="region of interest" description="Disordered" evidence="1">
    <location>
        <begin position="53"/>
        <end position="74"/>
    </location>
</feature>
<comment type="caution">
    <text evidence="2">The sequence shown here is derived from an EMBL/GenBank/DDBJ whole genome shotgun (WGS) entry which is preliminary data.</text>
</comment>
<gene>
    <name evidence="2" type="ORF">SKAU_G00323790</name>
</gene>
<dbReference type="AlphaFoldDB" id="A0A9Q1IK18"/>
<protein>
    <submittedName>
        <fullName evidence="2">Uncharacterized protein</fullName>
    </submittedName>
</protein>
<sequence>MESLARVPRIGRGDLQPPVTHVPPAPGPRLGGAAAGHAHPPAALVIPRSAVAGPRVRSVEAGSGQSRPLPPPSP</sequence>
<keyword evidence="3" id="KW-1185">Reference proteome</keyword>
<name>A0A9Q1IK18_SYNKA</name>
<dbReference type="EMBL" id="JAINUF010000014">
    <property type="protein sequence ID" value="KAJ8342451.1"/>
    <property type="molecule type" value="Genomic_DNA"/>
</dbReference>
<proteinExistence type="predicted"/>
<reference evidence="2" key="1">
    <citation type="journal article" date="2023" name="Science">
        <title>Genome structures resolve the early diversification of teleost fishes.</title>
        <authorList>
            <person name="Parey E."/>
            <person name="Louis A."/>
            <person name="Montfort J."/>
            <person name="Bouchez O."/>
            <person name="Roques C."/>
            <person name="Iampietro C."/>
            <person name="Lluch J."/>
            <person name="Castinel A."/>
            <person name="Donnadieu C."/>
            <person name="Desvignes T."/>
            <person name="Floi Bucao C."/>
            <person name="Jouanno E."/>
            <person name="Wen M."/>
            <person name="Mejri S."/>
            <person name="Dirks R."/>
            <person name="Jansen H."/>
            <person name="Henkel C."/>
            <person name="Chen W.J."/>
            <person name="Zahm M."/>
            <person name="Cabau C."/>
            <person name="Klopp C."/>
            <person name="Thompson A.W."/>
            <person name="Robinson-Rechavi M."/>
            <person name="Braasch I."/>
            <person name="Lecointre G."/>
            <person name="Bobe J."/>
            <person name="Postlethwait J.H."/>
            <person name="Berthelot C."/>
            <person name="Roest Crollius H."/>
            <person name="Guiguen Y."/>
        </authorList>
    </citation>
    <scope>NUCLEOTIDE SEQUENCE</scope>
    <source>
        <strain evidence="2">WJC10195</strain>
    </source>
</reference>
<organism evidence="2 3">
    <name type="scientific">Synaphobranchus kaupii</name>
    <name type="common">Kaup's arrowtooth eel</name>
    <dbReference type="NCBI Taxonomy" id="118154"/>
    <lineage>
        <taxon>Eukaryota</taxon>
        <taxon>Metazoa</taxon>
        <taxon>Chordata</taxon>
        <taxon>Craniata</taxon>
        <taxon>Vertebrata</taxon>
        <taxon>Euteleostomi</taxon>
        <taxon>Actinopterygii</taxon>
        <taxon>Neopterygii</taxon>
        <taxon>Teleostei</taxon>
        <taxon>Anguilliformes</taxon>
        <taxon>Synaphobranchidae</taxon>
        <taxon>Synaphobranchus</taxon>
    </lineage>
</organism>
<evidence type="ECO:0000313" key="2">
    <source>
        <dbReference type="EMBL" id="KAJ8342451.1"/>
    </source>
</evidence>
<evidence type="ECO:0000256" key="1">
    <source>
        <dbReference type="SAM" id="MobiDB-lite"/>
    </source>
</evidence>